<dbReference type="Proteomes" id="UP000236544">
    <property type="component" value="Unassembled WGS sequence"/>
</dbReference>
<gene>
    <name evidence="1" type="ORF">LAQU0_S16e02256g</name>
</gene>
<reference evidence="2" key="1">
    <citation type="submission" date="2015-10" db="EMBL/GenBank/DDBJ databases">
        <authorList>
            <person name="Devillers H."/>
        </authorList>
    </citation>
    <scope>NUCLEOTIDE SEQUENCE [LARGE SCALE GENOMIC DNA]</scope>
</reference>
<organism evidence="1 2">
    <name type="scientific">Lachancea quebecensis</name>
    <dbReference type="NCBI Taxonomy" id="1654605"/>
    <lineage>
        <taxon>Eukaryota</taxon>
        <taxon>Fungi</taxon>
        <taxon>Dikarya</taxon>
        <taxon>Ascomycota</taxon>
        <taxon>Saccharomycotina</taxon>
        <taxon>Saccharomycetes</taxon>
        <taxon>Saccharomycetales</taxon>
        <taxon>Saccharomycetaceae</taxon>
        <taxon>Lachancea</taxon>
    </lineage>
</organism>
<accession>A0A0P1KW21</accession>
<name>A0A0P1KW21_9SACH</name>
<dbReference type="OrthoDB" id="2549237at2759"/>
<evidence type="ECO:0000313" key="1">
    <source>
        <dbReference type="EMBL" id="CUS24462.1"/>
    </source>
</evidence>
<keyword evidence="2" id="KW-1185">Reference proteome</keyword>
<dbReference type="EMBL" id="LN890574">
    <property type="protein sequence ID" value="CUS24462.1"/>
    <property type="molecule type" value="Genomic_DNA"/>
</dbReference>
<sequence length="1632" mass="184885">MTSFDYEVLRTSSNSMIAEQFLTLKDCVPESVVTEDLLTRIRRGCLPPYIFSIWLKVSKSAYVARLAVQQEFSVLVRRSGLRHVGWLLEHADFQVILDNFGEASQMVALFQILSVEDVKIFSRSLSSGSRRGSAQSKKWVSEICRTLLATHGPDTRPISDFYTPMLSICSQDDVSELLGKDARFDSYSSRLLLLEHTALFQQKVAKAIFSDKSLPSYTEDLLHRLPHGVKNEKGLTPSMEFSMKILRRISSEAKPDIKVKDDFFFSTLVEHLANRVYKNDGKSDRNGLMLEILKHVATFISARPKSISRISFDRKRNIGWFAVQIWSRSAQEVEGIITTFIKAKSLASEQGLENYKESFKSIAVNERFHFLRILLQSLGTDLDSVESLKHSVIKKWPRWLFQSLKKNEALGLFSRLATAKADCFLSRSFHYPYQDKICHICDFDLPDNSYLHESLLLSMLEKGTDDALLSAAKASGEQMRKAETSREHADRAIYAKGALYYAMVSGSLSLLLKTINWTKRFIRDPFVMPCLVSDDVVERIEFIDMLVGIPAIRPLGNLTRSETNKSVAQTAKKAVADIPLVQDILFSLLSLAFSSLREPFFNSRHWQKVLDLPVRIAFLRVERLQAFANIDASDGKKLLDAIKNIMLEYEKRCLELPDKKLSYDSETWIDSALKRSPLPENRASNPITLSFLDDLAKSRDVIWHHYRIKENPEIAALQPPYSRGLPLIKHLQPFHRIVPYTLDLALVKNTECPPYIMSRAEELVFMAGDVALSDFPKDEETAKAILPFFDSYALALRVYIMGIENASRPAAILEAWNHANSKLTSPNIGQEKAREEWGLLFRGALGRMALEVLGPLLVYDPVLALPSMDDSRNQIEWDPLNACPPYSKEREVVLTTIGWFTNAYISFHQGEMRSRLKNSPLRGKPPKSVIGYSSPIWHNFKDISWTPQNEANIVSAILYLDAQFKSSRRILTETYPLESEARYHAMFLDESFLSRRDLSNQSAENAIAELLSMVPPELLKTLTANAEESLNTLSPSSPIVADRERDFFVLLKLLMRSDRPTTAASLCIKTIIGRPEASSWHRQLLSTAILRRLPAKEASKLLQHFSSSILAALEVQQESRGSKNASVTGVIVKITTIKFLTELLRGSKFVNLSFTVNILSRLIAEAKHIDVRVACLKSLLQVLNNCKEDECRPVAEDVLKALTSLTGAAGALNEAKQLSEEEWEKAKIEQKLPAPLISSNLPPIMSELMSAAKGLPKDCIITQSSFMSRVIIPMFEQSHESHVRWMEIFCYKYGITELKNVLPIVPVNLCTTIDVYHESLLHCMPASWFLGVHELFMFTLCPPTTVRAVNRKISNRKDLKSGPDGYWLRHYGQLPSFKLVKLLDVCVPLESPNGVTLEFVQALVLKEAQTIVQAYDETKDPWEDLVTSLTCKNDGKRQKIRWLKQKRPVVEQIISYIENVRTPKWMKDVNRQPTALPSTYRLRLSLIEFPGIPSESSANKSDNYDNLAKGLRDFIDIHVIGVDETPYHKRFEILKLYVLKRINRGESAEVANSLGRVTNTSNAKLCDYLLIELTDGLLLSIQKTLQTPSNVPEGLGGMVNEWAQCGNEYIRSFGQAWVKHRSMPWLKKVAEK</sequence>
<proteinExistence type="predicted"/>
<evidence type="ECO:0000313" key="2">
    <source>
        <dbReference type="Proteomes" id="UP000236544"/>
    </source>
</evidence>
<protein>
    <submittedName>
        <fullName evidence="1">LAQU0S16e02256g1_1</fullName>
    </submittedName>
</protein>